<feature type="domain" description="NADP-dependent oxidoreductase" evidence="1">
    <location>
        <begin position="47"/>
        <end position="227"/>
    </location>
</feature>
<dbReference type="EMBL" id="JAGQHR010000043">
    <property type="protein sequence ID" value="MCA9726560.1"/>
    <property type="molecule type" value="Genomic_DNA"/>
</dbReference>
<dbReference type="PANTHER" id="PTHR43312:SF1">
    <property type="entry name" value="NADP-DEPENDENT OXIDOREDUCTASE DOMAIN-CONTAINING PROTEIN"/>
    <property type="match status" value="1"/>
</dbReference>
<dbReference type="SUPFAM" id="SSF51430">
    <property type="entry name" value="NAD(P)-linked oxidoreductase"/>
    <property type="match status" value="1"/>
</dbReference>
<comment type="caution">
    <text evidence="2">The sequence shown here is derived from an EMBL/GenBank/DDBJ whole genome shotgun (WGS) entry which is preliminary data.</text>
</comment>
<reference evidence="2" key="2">
    <citation type="journal article" date="2021" name="Microbiome">
        <title>Successional dynamics and alternative stable states in a saline activated sludge microbial community over 9 years.</title>
        <authorList>
            <person name="Wang Y."/>
            <person name="Ye J."/>
            <person name="Ju F."/>
            <person name="Liu L."/>
            <person name="Boyd J.A."/>
            <person name="Deng Y."/>
            <person name="Parks D.H."/>
            <person name="Jiang X."/>
            <person name="Yin X."/>
            <person name="Woodcroft B.J."/>
            <person name="Tyson G.W."/>
            <person name="Hugenholtz P."/>
            <person name="Polz M.F."/>
            <person name="Zhang T."/>
        </authorList>
    </citation>
    <scope>NUCLEOTIDE SEQUENCE</scope>
    <source>
        <strain evidence="2">HKST-UBA01</strain>
    </source>
</reference>
<dbReference type="Pfam" id="PF00248">
    <property type="entry name" value="Aldo_ket_red"/>
    <property type="match status" value="1"/>
</dbReference>
<proteinExistence type="predicted"/>
<gene>
    <name evidence="2" type="ORF">KC729_02690</name>
</gene>
<dbReference type="Gene3D" id="3.20.20.100">
    <property type="entry name" value="NADP-dependent oxidoreductase domain"/>
    <property type="match status" value="1"/>
</dbReference>
<dbReference type="PANTHER" id="PTHR43312">
    <property type="entry name" value="D-THREO-ALDOSE 1-DEHYDROGENASE"/>
    <property type="match status" value="1"/>
</dbReference>
<reference evidence="2" key="1">
    <citation type="submission" date="2020-04" db="EMBL/GenBank/DDBJ databases">
        <authorList>
            <person name="Zhang T."/>
        </authorList>
    </citation>
    <scope>NUCLEOTIDE SEQUENCE</scope>
    <source>
        <strain evidence="2">HKST-UBA01</strain>
    </source>
</reference>
<organism evidence="2 3">
    <name type="scientific">Eiseniibacteriota bacterium</name>
    <dbReference type="NCBI Taxonomy" id="2212470"/>
    <lineage>
        <taxon>Bacteria</taxon>
        <taxon>Candidatus Eiseniibacteriota</taxon>
    </lineage>
</organism>
<dbReference type="Proteomes" id="UP000697710">
    <property type="component" value="Unassembled WGS sequence"/>
</dbReference>
<evidence type="ECO:0000313" key="2">
    <source>
        <dbReference type="EMBL" id="MCA9726560.1"/>
    </source>
</evidence>
<dbReference type="InterPro" id="IPR053135">
    <property type="entry name" value="AKR2_Oxidoreductase"/>
</dbReference>
<evidence type="ECO:0000313" key="3">
    <source>
        <dbReference type="Proteomes" id="UP000697710"/>
    </source>
</evidence>
<dbReference type="AlphaFoldDB" id="A0A956LYH5"/>
<accession>A0A956LYH5</accession>
<dbReference type="InterPro" id="IPR036812">
    <property type="entry name" value="NAD(P)_OxRdtase_dom_sf"/>
</dbReference>
<protein>
    <submittedName>
        <fullName evidence="2">Aldo/keto reductase</fullName>
    </submittedName>
</protein>
<name>A0A956LYH5_UNCEI</name>
<evidence type="ECO:0000259" key="1">
    <source>
        <dbReference type="Pfam" id="PF00248"/>
    </source>
</evidence>
<dbReference type="CDD" id="cd19099">
    <property type="entry name" value="AKR_unchar"/>
    <property type="match status" value="1"/>
</dbReference>
<sequence>MSVLASPEGTRRYEARMREKVASDHFRTWPGSMDAADAEGTLRLSSVGMGSYTGPTTPAADDQYRDAVQEAVRAGINVIDCAINYRHQRSERALGKGIRTLIDQGEIQRDEILVMTKGGYLPFDGDAPADPAGYLRRTYFDPGIADPGEVVAGCHCIAPKYLENQLGRSLENFGLAAVDVYFLHNLEQQLDEVSREEFAIRVENAFAYLESEAEKGRIGIYGVATWNGFRVPTDRKEHLDLAELYALAEKVGGVGHRFRALQLPYNLGMLEAVNVPSQAVQGQQVPILVAAQVFGMLTVTSVPLLQGQILGHLPATFSKMAGLTTPAQRALQFARSSPGIHAPLVGMKTRAHVQENARVATVSPLDPQAFQAAMGG</sequence>
<dbReference type="InterPro" id="IPR023210">
    <property type="entry name" value="NADP_OxRdtase_dom"/>
</dbReference>